<dbReference type="GeneID" id="19891978"/>
<dbReference type="InterPro" id="IPR001810">
    <property type="entry name" value="F-box_dom"/>
</dbReference>
<dbReference type="EMBL" id="JH725192">
    <property type="protein sequence ID" value="EJP62042.1"/>
    <property type="molecule type" value="Genomic_DNA"/>
</dbReference>
<organism evidence="2 3">
    <name type="scientific">Beauveria bassiana (strain ARSEF 2860)</name>
    <name type="common">White muscardine disease fungus</name>
    <name type="synonym">Tritirachium shiotae</name>
    <dbReference type="NCBI Taxonomy" id="655819"/>
    <lineage>
        <taxon>Eukaryota</taxon>
        <taxon>Fungi</taxon>
        <taxon>Dikarya</taxon>
        <taxon>Ascomycota</taxon>
        <taxon>Pezizomycotina</taxon>
        <taxon>Sordariomycetes</taxon>
        <taxon>Hypocreomycetidae</taxon>
        <taxon>Hypocreales</taxon>
        <taxon>Cordycipitaceae</taxon>
        <taxon>Beauveria</taxon>
    </lineage>
</organism>
<feature type="domain" description="F-box" evidence="1">
    <location>
        <begin position="259"/>
        <end position="290"/>
    </location>
</feature>
<dbReference type="Pfam" id="PF00646">
    <property type="entry name" value="F-box"/>
    <property type="match status" value="1"/>
</dbReference>
<protein>
    <recommendedName>
        <fullName evidence="1">F-box domain-containing protein</fullName>
    </recommendedName>
</protein>
<accession>J4UGL5</accession>
<evidence type="ECO:0000313" key="3">
    <source>
        <dbReference type="Proteomes" id="UP000002762"/>
    </source>
</evidence>
<evidence type="ECO:0000259" key="1">
    <source>
        <dbReference type="Pfam" id="PF00646"/>
    </source>
</evidence>
<dbReference type="AlphaFoldDB" id="J4UGL5"/>
<reference evidence="2 3" key="1">
    <citation type="journal article" date="2012" name="Sci. Rep.">
        <title>Genomic perspectives on the evolution of fungal entomopathogenicity in Beauveria bassiana.</title>
        <authorList>
            <person name="Xiao G."/>
            <person name="Ying S.H."/>
            <person name="Zheng P."/>
            <person name="Wang Z.L."/>
            <person name="Zhang S."/>
            <person name="Xie X.Q."/>
            <person name="Shang Y."/>
            <person name="St Leger R.J."/>
            <person name="Zhao G.P."/>
            <person name="Wang C."/>
            <person name="Feng M.G."/>
        </authorList>
    </citation>
    <scope>NUCLEOTIDE SEQUENCE [LARGE SCALE GENOMIC DNA]</scope>
    <source>
        <strain evidence="2 3">ARSEF 2860</strain>
    </source>
</reference>
<name>J4UGL5_BEAB2</name>
<evidence type="ECO:0000313" key="2">
    <source>
        <dbReference type="EMBL" id="EJP62042.1"/>
    </source>
</evidence>
<sequence>MLPYDAGLHNVRRIGIFPPQRINLLPSSTEAMTRNPPMDKFLILTASKIRHLGLLLTETVFNDIQNAVLVVDDTRNLVRNMPGVEMLDKNVYIALQSLEAMVLQRAGSLLFENALEELGRHIREERLAEEAHDKCSQNIPPDVIEVQRLELPPFTNVLQGCYEIEPAKCTLMGEQNDAQRIDSDTSDRKQINKADLYSSSHPYGRVVARQMSERQQFGKWKLHIASLHSESGAGSDHTIGPPVLAQTTPINATGSFRILGDDVQRIIFSHLDYQSLIFLSQTSHHFHQMARPELADQQDQLQFVMRAEKEFKQHFPNEKSPGNFACYFCYRVLQADSFREDQAHEAFLDCDGSFVLDVKPENAAKYVRGRSWRNGVQRI</sequence>
<dbReference type="STRING" id="655819.J4UGL5"/>
<dbReference type="InParanoid" id="J4UGL5"/>
<dbReference type="RefSeq" id="XP_008602285.1">
    <property type="nucleotide sequence ID" value="XM_008604063.1"/>
</dbReference>
<dbReference type="HOGENOM" id="CLU_729551_0_0_1"/>
<proteinExistence type="predicted"/>
<dbReference type="Proteomes" id="UP000002762">
    <property type="component" value="Unassembled WGS sequence"/>
</dbReference>
<gene>
    <name evidence="2" type="ORF">BBA_08966</name>
</gene>
<dbReference type="SUPFAM" id="SSF81383">
    <property type="entry name" value="F-box domain"/>
    <property type="match status" value="1"/>
</dbReference>
<keyword evidence="3" id="KW-1185">Reference proteome</keyword>
<dbReference type="InterPro" id="IPR036047">
    <property type="entry name" value="F-box-like_dom_sf"/>
</dbReference>
<dbReference type="CDD" id="cd09917">
    <property type="entry name" value="F-box_SF"/>
    <property type="match status" value="1"/>
</dbReference>